<dbReference type="InterPro" id="IPR036388">
    <property type="entry name" value="WH-like_DNA-bd_sf"/>
</dbReference>
<feature type="region of interest" description="Disordered" evidence="7">
    <location>
        <begin position="77"/>
        <end position="103"/>
    </location>
</feature>
<comment type="subcellular location">
    <subcellularLocation>
        <location evidence="6">Cytoplasm</location>
    </subcellularLocation>
</comment>
<evidence type="ECO:0000313" key="10">
    <source>
        <dbReference type="EMBL" id="ODP38520.1"/>
    </source>
</evidence>
<evidence type="ECO:0000259" key="9">
    <source>
        <dbReference type="PROSITE" id="PS00716"/>
    </source>
</evidence>
<dbReference type="NCBIfam" id="TIGR02393">
    <property type="entry name" value="RpoD_Cterm"/>
    <property type="match status" value="1"/>
</dbReference>
<dbReference type="PROSITE" id="PS00716">
    <property type="entry name" value="SIGMA70_2"/>
    <property type="match status" value="1"/>
</dbReference>
<dbReference type="FunFam" id="1.10.601.10:FF:000001">
    <property type="entry name" value="RNA polymerase sigma factor SigA"/>
    <property type="match status" value="1"/>
</dbReference>
<feature type="DNA-binding region" description="H-T-H motif" evidence="6">
    <location>
        <begin position="634"/>
        <end position="653"/>
    </location>
</feature>
<feature type="region of interest" description="Sigma-70 factor domain-3" evidence="6">
    <location>
        <begin position="519"/>
        <end position="595"/>
    </location>
</feature>
<dbReference type="GO" id="GO:0003677">
    <property type="term" value="F:DNA binding"/>
    <property type="evidence" value="ECO:0007669"/>
    <property type="project" value="UniProtKB-UniRule"/>
</dbReference>
<dbReference type="Gene3D" id="1.10.10.10">
    <property type="entry name" value="Winged helix-like DNA-binding domain superfamily/Winged helix DNA-binding domain"/>
    <property type="match status" value="2"/>
</dbReference>
<dbReference type="InterPro" id="IPR014284">
    <property type="entry name" value="RNA_pol_sigma-70_dom"/>
</dbReference>
<feature type="region of interest" description="Sigma-70 factor domain-4" evidence="6">
    <location>
        <begin position="608"/>
        <end position="661"/>
    </location>
</feature>
<proteinExistence type="inferred from homology"/>
<dbReference type="InterPro" id="IPR000943">
    <property type="entry name" value="RNA_pol_sigma70"/>
</dbReference>
<dbReference type="Pfam" id="PF04545">
    <property type="entry name" value="Sigma70_r4"/>
    <property type="match status" value="1"/>
</dbReference>
<dbReference type="PANTHER" id="PTHR30603:SF60">
    <property type="entry name" value="RNA POLYMERASE SIGMA FACTOR RPOD"/>
    <property type="match status" value="1"/>
</dbReference>
<dbReference type="InterPro" id="IPR012760">
    <property type="entry name" value="RNA_pol_sigma_RpoD_C"/>
</dbReference>
<dbReference type="FunFam" id="1.10.10.10:FF:000002">
    <property type="entry name" value="RNA polymerase sigma factor SigA"/>
    <property type="match status" value="1"/>
</dbReference>
<dbReference type="InterPro" id="IPR050239">
    <property type="entry name" value="Sigma-70_RNA_pol_init_factors"/>
</dbReference>
<dbReference type="InterPro" id="IPR007624">
    <property type="entry name" value="RNA_pol_sigma70_r3"/>
</dbReference>
<dbReference type="GO" id="GO:0006352">
    <property type="term" value="P:DNA-templated transcription initiation"/>
    <property type="evidence" value="ECO:0007669"/>
    <property type="project" value="UniProtKB-UniRule"/>
</dbReference>
<evidence type="ECO:0000256" key="3">
    <source>
        <dbReference type="ARBA" id="ARBA00023082"/>
    </source>
</evidence>
<dbReference type="InterPro" id="IPR013325">
    <property type="entry name" value="RNA_pol_sigma_r2"/>
</dbReference>
<dbReference type="PROSITE" id="PS00715">
    <property type="entry name" value="SIGMA70_1"/>
    <property type="match status" value="1"/>
</dbReference>
<feature type="region of interest" description="Sigma-70 factor domain-2" evidence="6">
    <location>
        <begin position="440"/>
        <end position="510"/>
    </location>
</feature>
<protein>
    <recommendedName>
        <fullName evidence="6">RNA polymerase sigma factor RpoD</fullName>
    </recommendedName>
    <alternativeName>
        <fullName evidence="6">Sigma-70</fullName>
    </alternativeName>
</protein>
<dbReference type="InterPro" id="IPR013324">
    <property type="entry name" value="RNA_pol_sigma_r3/r4-like"/>
</dbReference>
<dbReference type="Gene3D" id="1.10.220.120">
    <property type="entry name" value="Sigma-70 factor, region 1.1"/>
    <property type="match status" value="1"/>
</dbReference>
<dbReference type="NCBIfam" id="TIGR02937">
    <property type="entry name" value="sigma70-ECF"/>
    <property type="match status" value="1"/>
</dbReference>
<dbReference type="InterPro" id="IPR028630">
    <property type="entry name" value="Sigma70_RpoD"/>
</dbReference>
<dbReference type="Pfam" id="PF04542">
    <property type="entry name" value="Sigma70_r2"/>
    <property type="match status" value="1"/>
</dbReference>
<dbReference type="AlphaFoldDB" id="A0A1E3M0D7"/>
<dbReference type="STRING" id="1888892.BFL28_00245"/>
<keyword evidence="11" id="KW-1185">Reference proteome</keyword>
<dbReference type="InterPro" id="IPR009042">
    <property type="entry name" value="RNA_pol_sigma70_r1_2"/>
</dbReference>
<keyword evidence="5 6" id="KW-0804">Transcription</keyword>
<dbReference type="Gene3D" id="1.10.601.10">
    <property type="entry name" value="RNA Polymerase Primary Sigma Factor"/>
    <property type="match status" value="1"/>
</dbReference>
<dbReference type="Pfam" id="PF03979">
    <property type="entry name" value="Sigma70_r1_1"/>
    <property type="match status" value="1"/>
</dbReference>
<accession>A0A1E3M0D7</accession>
<feature type="compositionally biased region" description="Acidic residues" evidence="7">
    <location>
        <begin position="202"/>
        <end position="211"/>
    </location>
</feature>
<comment type="subunit">
    <text evidence="6">Interacts transiently with the RNA polymerase catalytic core.</text>
</comment>
<dbReference type="CDD" id="cd06171">
    <property type="entry name" value="Sigma70_r4"/>
    <property type="match status" value="1"/>
</dbReference>
<name>A0A1E3M0D7_9SPHN</name>
<dbReference type="InterPro" id="IPR007627">
    <property type="entry name" value="RNA_pol_sigma70_r2"/>
</dbReference>
<comment type="function">
    <text evidence="6">Sigma factors are initiation factors that promote the attachment of RNA polymerase to specific initiation sites and are then released. This sigma factor is the primary sigma factor during exponential growth.</text>
</comment>
<dbReference type="InterPro" id="IPR007127">
    <property type="entry name" value="RNA_pol_sigma_70_r1_1"/>
</dbReference>
<evidence type="ECO:0000256" key="5">
    <source>
        <dbReference type="ARBA" id="ARBA00023163"/>
    </source>
</evidence>
<dbReference type="PANTHER" id="PTHR30603">
    <property type="entry name" value="RNA POLYMERASE SIGMA FACTOR RPO"/>
    <property type="match status" value="1"/>
</dbReference>
<evidence type="ECO:0000313" key="11">
    <source>
        <dbReference type="Proteomes" id="UP000094487"/>
    </source>
</evidence>
<dbReference type="Pfam" id="PF00140">
    <property type="entry name" value="Sigma70_r1_2"/>
    <property type="match status" value="1"/>
</dbReference>
<dbReference type="OrthoDB" id="9809557at2"/>
<dbReference type="GO" id="GO:0016987">
    <property type="term" value="F:sigma factor activity"/>
    <property type="evidence" value="ECO:0007669"/>
    <property type="project" value="UniProtKB-UniRule"/>
</dbReference>
<evidence type="ECO:0000256" key="1">
    <source>
        <dbReference type="ARBA" id="ARBA00022490"/>
    </source>
</evidence>
<dbReference type="EMBL" id="MDDS01000013">
    <property type="protein sequence ID" value="ODP38520.1"/>
    <property type="molecule type" value="Genomic_DNA"/>
</dbReference>
<dbReference type="Proteomes" id="UP000094487">
    <property type="component" value="Unassembled WGS sequence"/>
</dbReference>
<feature type="domain" description="RNA polymerase sigma-70" evidence="9">
    <location>
        <begin position="633"/>
        <end position="659"/>
    </location>
</feature>
<evidence type="ECO:0000256" key="2">
    <source>
        <dbReference type="ARBA" id="ARBA00023015"/>
    </source>
</evidence>
<comment type="similarity">
    <text evidence="6">Belongs to the sigma-70 factor family. RpoD/SigA subfamily.</text>
</comment>
<dbReference type="HAMAP" id="MF_00963">
    <property type="entry name" value="Sigma70_RpoD_SigA"/>
    <property type="match status" value="1"/>
</dbReference>
<evidence type="ECO:0000256" key="4">
    <source>
        <dbReference type="ARBA" id="ARBA00023125"/>
    </source>
</evidence>
<feature type="domain" description="RNA polymerase sigma-70" evidence="8">
    <location>
        <begin position="464"/>
        <end position="477"/>
    </location>
</feature>
<evidence type="ECO:0000256" key="6">
    <source>
        <dbReference type="HAMAP-Rule" id="MF_00963"/>
    </source>
</evidence>
<organism evidence="10 11">
    <name type="scientific">Sphingomonas turrisvirgatae</name>
    <dbReference type="NCBI Taxonomy" id="1888892"/>
    <lineage>
        <taxon>Bacteria</taxon>
        <taxon>Pseudomonadati</taxon>
        <taxon>Pseudomonadota</taxon>
        <taxon>Alphaproteobacteria</taxon>
        <taxon>Sphingomonadales</taxon>
        <taxon>Sphingomonadaceae</taxon>
        <taxon>Sphingomonas</taxon>
    </lineage>
</organism>
<evidence type="ECO:0000256" key="7">
    <source>
        <dbReference type="SAM" id="MobiDB-lite"/>
    </source>
</evidence>
<dbReference type="InterPro" id="IPR042189">
    <property type="entry name" value="RNA_pol_sigma_70_r1_1_sf"/>
</dbReference>
<dbReference type="FunFam" id="1.10.10.10:FF:000004">
    <property type="entry name" value="RNA polymerase sigma factor SigA"/>
    <property type="match status" value="1"/>
</dbReference>
<reference evidence="10 11" key="1">
    <citation type="submission" date="2016-08" db="EMBL/GenBank/DDBJ databases">
        <title>Draft genome of the agarase producing Sphingomonas sp. MCT13.</title>
        <authorList>
            <person name="D'Andrea M.M."/>
            <person name="Rossolini G.M."/>
            <person name="Thaller M.C."/>
        </authorList>
    </citation>
    <scope>NUCLEOTIDE SEQUENCE [LARGE SCALE GENOMIC DNA]</scope>
    <source>
        <strain evidence="10 11">MCT13</strain>
    </source>
</reference>
<comment type="caution">
    <text evidence="10">The sequence shown here is derived from an EMBL/GenBank/DDBJ whole genome shotgun (WGS) entry which is preliminary data.</text>
</comment>
<evidence type="ECO:0000259" key="8">
    <source>
        <dbReference type="PROSITE" id="PS00715"/>
    </source>
</evidence>
<gene>
    <name evidence="6" type="primary">rpoD</name>
    <name evidence="10" type="ORF">BFL28_00245</name>
</gene>
<dbReference type="GO" id="GO:0005737">
    <property type="term" value="C:cytoplasm"/>
    <property type="evidence" value="ECO:0007669"/>
    <property type="project" value="UniProtKB-SubCell"/>
</dbReference>
<sequence length="674" mass="76421">MAKAIMADDGDTTEGGDAPLIDLNEGSIKKLVARAKKRGYITVDQLNEMLPQDQFTTDQIEDVMSALSDMGVNVVENEDAGEDGETEEDTPDEVDTDSKDDGEPAFEIQKKKETVDRTDDPVRMYLREMGAVELLSREGEIAIAKRIEAGRDTMILGLCESPITFNAIIGWSDALNEGTMQLREILDLDAMLNKGPSAEQVEGAEEDDNGEISEKTAGTSIKEEEEPEEASVDEDEDGERRTPRPSDDDEEDNTLSLAQMEETLKPQALEKFANITAIYKKFSKMQQQRLDAMAAGGELAAADEKKYQKLREDLTAEVESVQFHQAKIEYLVDQLYSFNRRLTALGGQMLRLAERHKVNRKDFLDRYVNHEMDEQWLGSVGGIDKKWAAFATNEGAAVDRIRVEVAEISQQTGMALIEFRRIVNMVQKGEREARIAKKEMVEANLRLVISIAKKYTNRGLQFLDLIQEGNIGLMKAVDKFEYRRGYKFSTYATWWIRQAITRSIADQARTIRIPVHMIETINKLVRTSRQFLHEQGREPTPEEMAERLSMPLEKVRKVMKIAKEPISLETPIGDEEDSHLGDFIEDKNAIIPVDAAIQANLKETVTRVLASLTPREERVLRMRFGIGMNTDHTLEEVGQQFSVTRERIRQIEAKALRKLKHPSRSRKMRSFLDQ</sequence>
<dbReference type="InterPro" id="IPR007630">
    <property type="entry name" value="RNA_pol_sigma70_r4"/>
</dbReference>
<dbReference type="Pfam" id="PF04539">
    <property type="entry name" value="Sigma70_r3"/>
    <property type="match status" value="1"/>
</dbReference>
<feature type="compositionally biased region" description="Acidic residues" evidence="7">
    <location>
        <begin position="223"/>
        <end position="237"/>
    </location>
</feature>
<feature type="compositionally biased region" description="Acidic residues" evidence="7">
    <location>
        <begin position="77"/>
        <end position="95"/>
    </location>
</feature>
<dbReference type="Pfam" id="PF04546">
    <property type="entry name" value="Sigma70_ner"/>
    <property type="match status" value="1"/>
</dbReference>
<dbReference type="RefSeq" id="WP_069319609.1">
    <property type="nucleotide sequence ID" value="NZ_MDDS01000013.1"/>
</dbReference>
<keyword evidence="4 6" id="KW-0238">DNA-binding</keyword>
<keyword evidence="2 6" id="KW-0805">Transcription regulation</keyword>
<keyword evidence="1 6" id="KW-0963">Cytoplasm</keyword>
<feature type="short sequence motif" description="Interaction with polymerase core subunit RpoC" evidence="6">
    <location>
        <begin position="464"/>
        <end position="467"/>
    </location>
</feature>
<dbReference type="SUPFAM" id="SSF88659">
    <property type="entry name" value="Sigma3 and sigma4 domains of RNA polymerase sigma factors"/>
    <property type="match status" value="2"/>
</dbReference>
<keyword evidence="3 6" id="KW-0731">Sigma factor</keyword>
<dbReference type="NCBIfam" id="NF004208">
    <property type="entry name" value="PRK05658.1"/>
    <property type="match status" value="1"/>
</dbReference>
<dbReference type="PRINTS" id="PR00046">
    <property type="entry name" value="SIGMA70FCT"/>
</dbReference>
<dbReference type="SUPFAM" id="SSF88946">
    <property type="entry name" value="Sigma2 domain of RNA polymerase sigma factors"/>
    <property type="match status" value="1"/>
</dbReference>
<feature type="region of interest" description="Disordered" evidence="7">
    <location>
        <begin position="198"/>
        <end position="252"/>
    </location>
</feature>
<dbReference type="InterPro" id="IPR007631">
    <property type="entry name" value="RNA_pol_sigma_70_non-ess"/>
</dbReference>